<name>A0A6H2C6T1_DOLFA</name>
<feature type="domain" description="Molybdenum cofactor sulfurase middle" evidence="1">
    <location>
        <begin position="1"/>
        <end position="48"/>
    </location>
</feature>
<evidence type="ECO:0000313" key="2">
    <source>
        <dbReference type="EMBL" id="QJB46916.1"/>
    </source>
</evidence>
<dbReference type="KEGG" id="dfs:HGD76_03625"/>
<accession>A0A6H2C6T1</accession>
<protein>
    <recommendedName>
        <fullName evidence="1">Molybdenum cofactor sulfurase middle domain-containing protein</fullName>
    </recommendedName>
</protein>
<dbReference type="InterPro" id="IPR005303">
    <property type="entry name" value="MOCOS_middle"/>
</dbReference>
<dbReference type="SUPFAM" id="SSF141673">
    <property type="entry name" value="MOSC N-terminal domain-like"/>
    <property type="match status" value="1"/>
</dbReference>
<reference evidence="2 3" key="1">
    <citation type="submission" date="2020-04" db="EMBL/GenBank/DDBJ databases">
        <title>Genome-Wide Identification of 5-Methylcytosine Sites in Bacterial Genomes By High-Throughput Sequencing of MspJI Restriction Fragments.</title>
        <authorList>
            <person name="Wu V."/>
        </authorList>
    </citation>
    <scope>NUCLEOTIDE SEQUENCE [LARGE SCALE GENOMIC DNA]</scope>
    <source>
        <strain evidence="2 3">CCAP 1403/13f</strain>
    </source>
</reference>
<organism evidence="2 3">
    <name type="scientific">Dolichospermum flos-aquae CCAP 1403/13F</name>
    <dbReference type="NCBI Taxonomy" id="315271"/>
    <lineage>
        <taxon>Bacteria</taxon>
        <taxon>Bacillati</taxon>
        <taxon>Cyanobacteriota</taxon>
        <taxon>Cyanophyceae</taxon>
        <taxon>Nostocales</taxon>
        <taxon>Aphanizomenonaceae</taxon>
        <taxon>Dolichospermum</taxon>
    </lineage>
</organism>
<reference evidence="2 3" key="2">
    <citation type="submission" date="2020-04" db="EMBL/GenBank/DDBJ databases">
        <authorList>
            <person name="Fomenkov A."/>
            <person name="Anton B.P."/>
            <person name="Roberts R.J."/>
        </authorList>
    </citation>
    <scope>NUCLEOTIDE SEQUENCE [LARGE SCALE GENOMIC DNA]</scope>
    <source>
        <strain evidence="2 3">CCAP 1403/13f</strain>
    </source>
</reference>
<sequence>MPYLAKILLYPIKSLDGIEVEKATILDRGALEYDREFAFFDAENKFVNVDTPRSKETGILCSKI</sequence>
<evidence type="ECO:0000313" key="3">
    <source>
        <dbReference type="Proteomes" id="UP000502433"/>
    </source>
</evidence>
<dbReference type="AlphaFoldDB" id="A0A6H2C6T1"/>
<evidence type="ECO:0000259" key="1">
    <source>
        <dbReference type="Pfam" id="PF03476"/>
    </source>
</evidence>
<dbReference type="EMBL" id="CP051206">
    <property type="protein sequence ID" value="QJB46916.1"/>
    <property type="molecule type" value="Genomic_DNA"/>
</dbReference>
<gene>
    <name evidence="2" type="ORF">HGD76_03625</name>
</gene>
<proteinExistence type="predicted"/>
<dbReference type="Proteomes" id="UP000502433">
    <property type="component" value="Chromosome"/>
</dbReference>
<dbReference type="Pfam" id="PF03476">
    <property type="entry name" value="MOSC_N"/>
    <property type="match status" value="1"/>
</dbReference>